<evidence type="ECO:0000256" key="4">
    <source>
        <dbReference type="ARBA" id="ARBA00022989"/>
    </source>
</evidence>
<dbReference type="InterPro" id="IPR020846">
    <property type="entry name" value="MFS_dom"/>
</dbReference>
<dbReference type="PROSITE" id="PS50850">
    <property type="entry name" value="MFS"/>
    <property type="match status" value="1"/>
</dbReference>
<evidence type="ECO:0000256" key="2">
    <source>
        <dbReference type="ARBA" id="ARBA00022448"/>
    </source>
</evidence>
<dbReference type="Pfam" id="PF07690">
    <property type="entry name" value="MFS_1"/>
    <property type="match status" value="1"/>
</dbReference>
<dbReference type="Gene3D" id="1.20.1250.20">
    <property type="entry name" value="MFS general substrate transporter like domains"/>
    <property type="match status" value="1"/>
</dbReference>
<feature type="transmembrane region" description="Helical" evidence="7">
    <location>
        <begin position="174"/>
        <end position="194"/>
    </location>
</feature>
<evidence type="ECO:0000313" key="9">
    <source>
        <dbReference type="EMBL" id="WFC98448.1"/>
    </source>
</evidence>
<feature type="transmembrane region" description="Helical" evidence="7">
    <location>
        <begin position="45"/>
        <end position="62"/>
    </location>
</feature>
<feature type="domain" description="Major facilitator superfamily (MFS) profile" evidence="8">
    <location>
        <begin position="47"/>
        <end position="486"/>
    </location>
</feature>
<feature type="transmembrane region" description="Helical" evidence="7">
    <location>
        <begin position="206"/>
        <end position="229"/>
    </location>
</feature>
<evidence type="ECO:0000256" key="3">
    <source>
        <dbReference type="ARBA" id="ARBA00022692"/>
    </source>
</evidence>
<keyword evidence="5 7" id="KW-0472">Membrane</keyword>
<name>A0AAJ5YQ07_9BASI</name>
<comment type="subcellular location">
    <subcellularLocation>
        <location evidence="1">Membrane</location>
        <topology evidence="1">Multi-pass membrane protein</topology>
    </subcellularLocation>
</comment>
<dbReference type="PANTHER" id="PTHR23502:SF132">
    <property type="entry name" value="POLYAMINE TRANSPORTER 2-RELATED"/>
    <property type="match status" value="1"/>
</dbReference>
<feature type="transmembrane region" description="Helical" evidence="7">
    <location>
        <begin position="324"/>
        <end position="348"/>
    </location>
</feature>
<dbReference type="AlphaFoldDB" id="A0AAJ5YQ07"/>
<feature type="transmembrane region" description="Helical" evidence="7">
    <location>
        <begin position="426"/>
        <end position="446"/>
    </location>
</feature>
<feature type="transmembrane region" description="Helical" evidence="7">
    <location>
        <begin position="458"/>
        <end position="480"/>
    </location>
</feature>
<dbReference type="EMBL" id="CP119943">
    <property type="protein sequence ID" value="WFC98448.1"/>
    <property type="molecule type" value="Genomic_DNA"/>
</dbReference>
<gene>
    <name evidence="9" type="ORF">MYAM1_001175</name>
</gene>
<dbReference type="Proteomes" id="UP001219567">
    <property type="component" value="Chromosome 1"/>
</dbReference>
<evidence type="ECO:0000256" key="5">
    <source>
        <dbReference type="ARBA" id="ARBA00023136"/>
    </source>
</evidence>
<proteinExistence type="predicted"/>
<dbReference type="InterPro" id="IPR036259">
    <property type="entry name" value="MFS_trans_sf"/>
</dbReference>
<keyword evidence="2" id="KW-0813">Transport</keyword>
<keyword evidence="4 7" id="KW-1133">Transmembrane helix</keyword>
<reference evidence="9 10" key="1">
    <citation type="submission" date="2023-03" db="EMBL/GenBank/DDBJ databases">
        <title>Mating type loci evolution in Malassezia.</title>
        <authorList>
            <person name="Coelho M.A."/>
        </authorList>
    </citation>
    <scope>NUCLEOTIDE SEQUENCE [LARGE SCALE GENOMIC DNA]</scope>
    <source>
        <strain evidence="9 10">CBS 9725</strain>
    </source>
</reference>
<keyword evidence="3 7" id="KW-0812">Transmembrane</keyword>
<feature type="transmembrane region" description="Helical" evidence="7">
    <location>
        <begin position="113"/>
        <end position="137"/>
    </location>
</feature>
<dbReference type="GO" id="GO:0022857">
    <property type="term" value="F:transmembrane transporter activity"/>
    <property type="evidence" value="ECO:0007669"/>
    <property type="project" value="InterPro"/>
</dbReference>
<feature type="transmembrane region" description="Helical" evidence="7">
    <location>
        <begin position="143"/>
        <end position="162"/>
    </location>
</feature>
<evidence type="ECO:0000259" key="8">
    <source>
        <dbReference type="PROSITE" id="PS50850"/>
    </source>
</evidence>
<evidence type="ECO:0000313" key="10">
    <source>
        <dbReference type="Proteomes" id="UP001219567"/>
    </source>
</evidence>
<feature type="transmembrane region" description="Helical" evidence="7">
    <location>
        <begin position="392"/>
        <end position="414"/>
    </location>
</feature>
<keyword evidence="10" id="KW-1185">Reference proteome</keyword>
<evidence type="ECO:0000256" key="6">
    <source>
        <dbReference type="SAM" id="MobiDB-lite"/>
    </source>
</evidence>
<dbReference type="GO" id="GO:0005886">
    <property type="term" value="C:plasma membrane"/>
    <property type="evidence" value="ECO:0007669"/>
    <property type="project" value="TreeGrafter"/>
</dbReference>
<feature type="transmembrane region" description="Helical" evidence="7">
    <location>
        <begin position="369"/>
        <end position="386"/>
    </location>
</feature>
<accession>A0AAJ5YQ07</accession>
<evidence type="ECO:0000256" key="7">
    <source>
        <dbReference type="SAM" id="Phobius"/>
    </source>
</evidence>
<feature type="region of interest" description="Disordered" evidence="6">
    <location>
        <begin position="1"/>
        <end position="20"/>
    </location>
</feature>
<feature type="transmembrane region" description="Helical" evidence="7">
    <location>
        <begin position="285"/>
        <end position="304"/>
    </location>
</feature>
<dbReference type="PANTHER" id="PTHR23502">
    <property type="entry name" value="MAJOR FACILITATOR SUPERFAMILY"/>
    <property type="match status" value="1"/>
</dbReference>
<organism evidence="9 10">
    <name type="scientific">Malassezia yamatoensis</name>
    <dbReference type="NCBI Taxonomy" id="253288"/>
    <lineage>
        <taxon>Eukaryota</taxon>
        <taxon>Fungi</taxon>
        <taxon>Dikarya</taxon>
        <taxon>Basidiomycota</taxon>
        <taxon>Ustilaginomycotina</taxon>
        <taxon>Malasseziomycetes</taxon>
        <taxon>Malasseziales</taxon>
        <taxon>Malasseziaceae</taxon>
        <taxon>Malassezia</taxon>
    </lineage>
</organism>
<feature type="transmembrane region" description="Helical" evidence="7">
    <location>
        <begin position="82"/>
        <end position="101"/>
    </location>
</feature>
<sequence>MQDGEVMQTEGHASPIHDESKKKNLSFQDLDYEYNTQNWPLYKKISANAVFSLITLVNTYASGVYSPGINDMLQDLHVSKEVAQLGTSLFMFGLGAGSLLWGPLSQSLGRRPVFIMSLASGTLFNLGVCLSSTVTSLMICRALAGFTASATFCNVAGSIVDMTTERNRIPFNTFFRFCTFTGPCLGALFGSIAVHDSDWRWNLRSIPIAMFSVLMVYAIAIPETFAPALERKRERQLMQHSGNLSPGTKYVLARYLPSKTTFQLVTAQVKQSLYVPWILLFEEPLVIIVCFYTSLLYGLLYGSLQFFPKVWQDIRNFTSVQVGYTYAAVILGFLISAILVGCTIQNFAYRRAYDLGTNTPELRLRSGEWSIVFVPVGLFIFAWTAPIQHVHWSGGCIGIFLFSFGMLSVFNAWLAYLTDTYSNNTAAVIGINTFCRSMIAGAFPLFTSQMIDAMTFQGAMSMFAGISVPLTCIGLLFGIYGHRLRMHSKHAVHG</sequence>
<evidence type="ECO:0000256" key="1">
    <source>
        <dbReference type="ARBA" id="ARBA00004141"/>
    </source>
</evidence>
<protein>
    <recommendedName>
        <fullName evidence="8">Major facilitator superfamily (MFS) profile domain-containing protein</fullName>
    </recommendedName>
</protein>
<dbReference type="SUPFAM" id="SSF103473">
    <property type="entry name" value="MFS general substrate transporter"/>
    <property type="match status" value="1"/>
</dbReference>
<dbReference type="InterPro" id="IPR011701">
    <property type="entry name" value="MFS"/>
</dbReference>